<name>A0A7H0SRA4_9CORY</name>
<evidence type="ECO:0000313" key="2">
    <source>
        <dbReference type="Proteomes" id="UP000516320"/>
    </source>
</evidence>
<dbReference type="GO" id="GO:0016740">
    <property type="term" value="F:transferase activity"/>
    <property type="evidence" value="ECO:0007669"/>
    <property type="project" value="UniProtKB-KW"/>
</dbReference>
<sequence>MLTTTSIDPLQRRFGGDIHLPLGFKEEAREMDWELFTTIYSPTPSVRITQLQQWGENFHAELICSSKTHPTRHLHREVRAHGPISACTQFLGDLGRYVEIQSFHQREIFSATVTMLKVRHQYLRKTAWAIGFGANPENSIATAMSCAAERIHS</sequence>
<reference evidence="1 2" key="1">
    <citation type="submission" date="2019-12" db="EMBL/GenBank/DDBJ databases">
        <title>Corynebacterium sp. nov., isolated from feces of the Anser Albifrons in China.</title>
        <authorList>
            <person name="Liu Q."/>
        </authorList>
    </citation>
    <scope>NUCLEOTIDE SEQUENCE [LARGE SCALE GENOMIC DNA]</scope>
    <source>
        <strain evidence="1 2">4H37-19</strain>
    </source>
</reference>
<dbReference type="Proteomes" id="UP000516320">
    <property type="component" value="Chromosome"/>
</dbReference>
<dbReference type="KEGG" id="cpoy:GP475_10890"/>
<accession>A0A7H0SRA4</accession>
<evidence type="ECO:0000313" key="1">
    <source>
        <dbReference type="EMBL" id="QNQ91079.1"/>
    </source>
</evidence>
<keyword evidence="1" id="KW-0808">Transferase</keyword>
<dbReference type="AlphaFoldDB" id="A0A7H0SRA4"/>
<dbReference type="EMBL" id="CP046884">
    <property type="protein sequence ID" value="QNQ91079.1"/>
    <property type="molecule type" value="Genomic_DNA"/>
</dbReference>
<dbReference type="RefSeq" id="WP_187974390.1">
    <property type="nucleotide sequence ID" value="NZ_CP046884.1"/>
</dbReference>
<organism evidence="1 2">
    <name type="scientific">Corynebacterium poyangense</name>
    <dbReference type="NCBI Taxonomy" id="2684405"/>
    <lineage>
        <taxon>Bacteria</taxon>
        <taxon>Bacillati</taxon>
        <taxon>Actinomycetota</taxon>
        <taxon>Actinomycetes</taxon>
        <taxon>Mycobacteriales</taxon>
        <taxon>Corynebacteriaceae</taxon>
        <taxon>Corynebacterium</taxon>
    </lineage>
</organism>
<proteinExistence type="predicted"/>
<keyword evidence="2" id="KW-1185">Reference proteome</keyword>
<gene>
    <name evidence="1" type="ORF">GP475_10890</name>
</gene>
<protein>
    <submittedName>
        <fullName evidence="1">Acetyl-CoA acetyltransferase</fullName>
    </submittedName>
</protein>